<feature type="compositionally biased region" description="Gly residues" evidence="1">
    <location>
        <begin position="649"/>
        <end position="660"/>
    </location>
</feature>
<evidence type="ECO:0000256" key="1">
    <source>
        <dbReference type="SAM" id="MobiDB-lite"/>
    </source>
</evidence>
<dbReference type="Proteomes" id="UP000662939">
    <property type="component" value="Chromosome"/>
</dbReference>
<keyword evidence="3" id="KW-0121">Carboxypeptidase</keyword>
<feature type="region of interest" description="Disordered" evidence="1">
    <location>
        <begin position="169"/>
        <end position="201"/>
    </location>
</feature>
<keyword evidence="3" id="KW-0645">Protease</keyword>
<dbReference type="InterPro" id="IPR008969">
    <property type="entry name" value="CarboxyPept-like_regulatory"/>
</dbReference>
<dbReference type="RefSeq" id="WP_213171311.1">
    <property type="nucleotide sequence ID" value="NZ_CP070496.1"/>
</dbReference>
<feature type="compositionally biased region" description="Pro residues" evidence="1">
    <location>
        <begin position="532"/>
        <end position="542"/>
    </location>
</feature>
<feature type="compositionally biased region" description="Gly residues" evidence="1">
    <location>
        <begin position="738"/>
        <end position="749"/>
    </location>
</feature>
<evidence type="ECO:0000313" key="4">
    <source>
        <dbReference type="Proteomes" id="UP000662939"/>
    </source>
</evidence>
<feature type="region of interest" description="Disordered" evidence="1">
    <location>
        <begin position="288"/>
        <end position="310"/>
    </location>
</feature>
<feature type="compositionally biased region" description="Basic and acidic residues" evidence="1">
    <location>
        <begin position="765"/>
        <end position="797"/>
    </location>
</feature>
<dbReference type="GO" id="GO:0004180">
    <property type="term" value="F:carboxypeptidase activity"/>
    <property type="evidence" value="ECO:0007669"/>
    <property type="project" value="UniProtKB-KW"/>
</dbReference>
<feature type="transmembrane region" description="Helical" evidence="2">
    <location>
        <begin position="41"/>
        <end position="61"/>
    </location>
</feature>
<feature type="compositionally biased region" description="Basic and acidic residues" evidence="1">
    <location>
        <begin position="661"/>
        <end position="671"/>
    </location>
</feature>
<accession>A0A895XP32</accession>
<evidence type="ECO:0000256" key="2">
    <source>
        <dbReference type="SAM" id="Phobius"/>
    </source>
</evidence>
<dbReference type="Gene3D" id="2.60.40.1120">
    <property type="entry name" value="Carboxypeptidase-like, regulatory domain"/>
    <property type="match status" value="1"/>
</dbReference>
<keyword evidence="2" id="KW-0812">Transmembrane</keyword>
<proteinExistence type="predicted"/>
<keyword evidence="2" id="KW-0472">Membrane</keyword>
<dbReference type="AlphaFoldDB" id="A0A895XP32"/>
<keyword evidence="2" id="KW-1133">Transmembrane helix</keyword>
<feature type="region of interest" description="Disordered" evidence="1">
    <location>
        <begin position="350"/>
        <end position="797"/>
    </location>
</feature>
<protein>
    <submittedName>
        <fullName evidence="3">Carboxypeptidase regulatory-like domain-containing protein</fullName>
    </submittedName>
</protein>
<organism evidence="3 4">
    <name type="scientific">Natronoglycomyces albus</name>
    <dbReference type="NCBI Taxonomy" id="2811108"/>
    <lineage>
        <taxon>Bacteria</taxon>
        <taxon>Bacillati</taxon>
        <taxon>Actinomycetota</taxon>
        <taxon>Actinomycetes</taxon>
        <taxon>Glycomycetales</taxon>
        <taxon>Glycomycetaceae</taxon>
        <taxon>Natronoglycomyces</taxon>
    </lineage>
</organism>
<feature type="compositionally biased region" description="Polar residues" evidence="1">
    <location>
        <begin position="180"/>
        <end position="190"/>
    </location>
</feature>
<feature type="compositionally biased region" description="Low complexity" evidence="1">
    <location>
        <begin position="566"/>
        <end position="579"/>
    </location>
</feature>
<dbReference type="Pfam" id="PF13620">
    <property type="entry name" value="CarboxypepD_reg"/>
    <property type="match status" value="1"/>
</dbReference>
<sequence length="797" mass="81775">MTAPEDRSTSRVVPSGPLAPRPSRRVRALPRAWSFATSRMLTAWLAMISMVLGAAIGAVVVPQAALANPEVTVQIVHGHDPSLEVGGAPAEIGVMVQVRNSPRPTKVDIQGVLSGVSEWVDIRVDGDCEDRGNGKARCNDMDDLANNTAQLRFILAPVPDSDLTDADTRSGHFDVGATGGSSSDRTSVSIRGNRPDRDPTVQEISGVVSDDQGEAVSGARVEIRDPAGTTYDTTTGGDGAYRFEGNDDRYIAPGQIDLRVTADGFEDFERTIQVGAGAVFVEAVSLSLPEDDSDDDEPPAEEPTEEETTEAAVVDDGVSGMMWLIIILGILLVLGGIAAIVIMIVKSRKDDDEGEDGDFLDEDVPPDHTPKAAQTGQPGVYDSGPAPGADQPTMIHDGPLLQDDDLARYGSQPAGGGFGPAYGPDDATQLIPSADGGLPSGAVSPGPGADATQIVPMGGLGRGGPPENDSTQIIPTSGGAPGGIPPAPPAPYGSDPAGYGSSPSSQPRSGPPSPYGEPSRPEGQRGAYGEPSRPPYSEPSPPGGGREPYGSDPYGGPRSDYGGPSGYPQSSPSAPPSTYGSDPYGGTRGGDQGDRGSNFGFGDGTYGAPSEPRGTDYGAGPAQPSNPWSQPASTDQWGSPSAPESDNYGRGGYGTDSGGDYGHRPAGDEYGRPGGDYGRGPSGGAEYGGGTYGRDSGGYGQPDPGYGDRGGYGRPGGGPPSPYEAGPYGHGQADGPAAPGGPGGPGGYGPPADDATRLQPGANGDEGRYPGEPRPPREGHRDERDGYRDWDDRPRSW</sequence>
<reference evidence="3" key="1">
    <citation type="submission" date="2021-02" db="EMBL/GenBank/DDBJ databases">
        <title>Natronoglycomyces albus gen. nov., sp. nov, a haloalkaliphilic actinobacterium from a soda solonchak soil.</title>
        <authorList>
            <person name="Sorokin D.Y."/>
            <person name="Khijniak T.V."/>
            <person name="Zakharycheva A.P."/>
            <person name="Boueva O.V."/>
            <person name="Ariskina E.V."/>
            <person name="Hahnke R.L."/>
            <person name="Bunk B."/>
            <person name="Sproer C."/>
            <person name="Schumann P."/>
            <person name="Evtushenko L.I."/>
            <person name="Kublanov I.V."/>
        </authorList>
    </citation>
    <scope>NUCLEOTIDE SEQUENCE</scope>
    <source>
        <strain evidence="3">DSM 106290</strain>
    </source>
</reference>
<keyword evidence="3" id="KW-0378">Hydrolase</keyword>
<feature type="compositionally biased region" description="Gly residues" evidence="1">
    <location>
        <begin position="672"/>
        <end position="700"/>
    </location>
</feature>
<dbReference type="SUPFAM" id="SSF49464">
    <property type="entry name" value="Carboxypeptidase regulatory domain-like"/>
    <property type="match status" value="1"/>
</dbReference>
<feature type="compositionally biased region" description="Acidic residues" evidence="1">
    <location>
        <begin position="352"/>
        <end position="364"/>
    </location>
</feature>
<feature type="compositionally biased region" description="Low complexity" evidence="1">
    <location>
        <begin position="492"/>
        <end position="508"/>
    </location>
</feature>
<evidence type="ECO:0000313" key="3">
    <source>
        <dbReference type="EMBL" id="QSB05303.1"/>
    </source>
</evidence>
<feature type="compositionally biased region" description="Polar residues" evidence="1">
    <location>
        <begin position="623"/>
        <end position="644"/>
    </location>
</feature>
<dbReference type="EMBL" id="CP070496">
    <property type="protein sequence ID" value="QSB05303.1"/>
    <property type="molecule type" value="Genomic_DNA"/>
</dbReference>
<feature type="region of interest" description="Disordered" evidence="1">
    <location>
        <begin position="1"/>
        <end position="23"/>
    </location>
</feature>
<feature type="compositionally biased region" description="Gly residues" evidence="1">
    <location>
        <begin position="707"/>
        <end position="716"/>
    </location>
</feature>
<name>A0A895XP32_9ACTN</name>
<feature type="transmembrane region" description="Helical" evidence="2">
    <location>
        <begin position="321"/>
        <end position="345"/>
    </location>
</feature>
<gene>
    <name evidence="3" type="ORF">JQS30_16395</name>
</gene>
<feature type="compositionally biased region" description="Acidic residues" evidence="1">
    <location>
        <begin position="289"/>
        <end position="309"/>
    </location>
</feature>
<keyword evidence="4" id="KW-1185">Reference proteome</keyword>
<dbReference type="KEGG" id="nav:JQS30_16395"/>